<feature type="region of interest" description="Disordered" evidence="1">
    <location>
        <begin position="112"/>
        <end position="135"/>
    </location>
</feature>
<dbReference type="Proteomes" id="UP000030765">
    <property type="component" value="Unassembled WGS sequence"/>
</dbReference>
<dbReference type="EMBL" id="KE524785">
    <property type="protein sequence ID" value="KFB36633.1"/>
    <property type="molecule type" value="Genomic_DNA"/>
</dbReference>
<protein>
    <submittedName>
        <fullName evidence="3">AGAP007659-PB-like protein</fullName>
    </submittedName>
</protein>
<accession>A0A084VF89</accession>
<dbReference type="VEuPathDB" id="VectorBase:ASIC003687"/>
<evidence type="ECO:0000313" key="3">
    <source>
        <dbReference type="EMBL" id="KFB36633.1"/>
    </source>
</evidence>
<dbReference type="AlphaFoldDB" id="A0A084VF89"/>
<evidence type="ECO:0000256" key="2">
    <source>
        <dbReference type="SAM" id="SignalP"/>
    </source>
</evidence>
<keyword evidence="5" id="KW-1185">Reference proteome</keyword>
<feature type="region of interest" description="Disordered" evidence="1">
    <location>
        <begin position="38"/>
        <end position="91"/>
    </location>
</feature>
<feature type="compositionally biased region" description="Acidic residues" evidence="1">
    <location>
        <begin position="112"/>
        <end position="121"/>
    </location>
</feature>
<evidence type="ECO:0000256" key="1">
    <source>
        <dbReference type="SAM" id="MobiDB-lite"/>
    </source>
</evidence>
<name>A0A084VF89_ANOSI</name>
<evidence type="ECO:0000313" key="5">
    <source>
        <dbReference type="Proteomes" id="UP000030765"/>
    </source>
</evidence>
<feature type="chain" id="PRO_5001783558" evidence="2">
    <location>
        <begin position="29"/>
        <end position="264"/>
    </location>
</feature>
<evidence type="ECO:0000313" key="4">
    <source>
        <dbReference type="EnsemblMetazoa" id="ASIC003687-PA"/>
    </source>
</evidence>
<proteinExistence type="predicted"/>
<feature type="compositionally biased region" description="Polar residues" evidence="1">
    <location>
        <begin position="38"/>
        <end position="62"/>
    </location>
</feature>
<reference evidence="3 5" key="1">
    <citation type="journal article" date="2014" name="BMC Genomics">
        <title>Genome sequence of Anopheles sinensis provides insight into genetics basis of mosquito competence for malaria parasites.</title>
        <authorList>
            <person name="Zhou D."/>
            <person name="Zhang D."/>
            <person name="Ding G."/>
            <person name="Shi L."/>
            <person name="Hou Q."/>
            <person name="Ye Y."/>
            <person name="Xu Y."/>
            <person name="Zhou H."/>
            <person name="Xiong C."/>
            <person name="Li S."/>
            <person name="Yu J."/>
            <person name="Hong S."/>
            <person name="Yu X."/>
            <person name="Zou P."/>
            <person name="Chen C."/>
            <person name="Chang X."/>
            <person name="Wang W."/>
            <person name="Lv Y."/>
            <person name="Sun Y."/>
            <person name="Ma L."/>
            <person name="Shen B."/>
            <person name="Zhu C."/>
        </authorList>
    </citation>
    <scope>NUCLEOTIDE SEQUENCE [LARGE SCALE GENOMIC DNA]</scope>
</reference>
<keyword evidence="2" id="KW-0732">Signal</keyword>
<organism evidence="3">
    <name type="scientific">Anopheles sinensis</name>
    <name type="common">Mosquito</name>
    <dbReference type="NCBI Taxonomy" id="74873"/>
    <lineage>
        <taxon>Eukaryota</taxon>
        <taxon>Metazoa</taxon>
        <taxon>Ecdysozoa</taxon>
        <taxon>Arthropoda</taxon>
        <taxon>Hexapoda</taxon>
        <taxon>Insecta</taxon>
        <taxon>Pterygota</taxon>
        <taxon>Neoptera</taxon>
        <taxon>Endopterygota</taxon>
        <taxon>Diptera</taxon>
        <taxon>Nematocera</taxon>
        <taxon>Culicoidea</taxon>
        <taxon>Culicidae</taxon>
        <taxon>Anophelinae</taxon>
        <taxon>Anopheles</taxon>
    </lineage>
</organism>
<gene>
    <name evidence="3" type="ORF">ZHAS_00003687</name>
</gene>
<sequence length="264" mass="28387">MVLKILRGIVCVATVCVVLGTMAVAIGADQPVANNVVSASKNTQPSDTQQQHPSAHEGNNGTVPAAAEVVPCGSATDGGGGAEPQSRRPVAARSKLNNGTCVSAFCAATDADPGDDDVDDDADHRNTSATGRGVDVINGTAPLRRQQHQKRRMHQQLHRNVARAHLQQTAAEDIDDDPFVYGSKKVVLKADVLRHTSVLYGLLSIADRDGLSERCYRELQRVYDGIQQKEIWAMKDKLEKAHLRVSADLAPSSDSWHAEERVQG</sequence>
<dbReference type="EMBL" id="ATLV01012366">
    <property type="status" value="NOT_ANNOTATED_CDS"/>
    <property type="molecule type" value="Genomic_DNA"/>
</dbReference>
<reference evidence="4" key="2">
    <citation type="submission" date="2020-05" db="UniProtKB">
        <authorList>
            <consortium name="EnsemblMetazoa"/>
        </authorList>
    </citation>
    <scope>IDENTIFICATION</scope>
</reference>
<dbReference type="EnsemblMetazoa" id="ASIC003687-RA">
    <property type="protein sequence ID" value="ASIC003687-PA"/>
    <property type="gene ID" value="ASIC003687"/>
</dbReference>
<dbReference type="VEuPathDB" id="VectorBase:ASIS014974"/>
<feature type="signal peptide" evidence="2">
    <location>
        <begin position="1"/>
        <end position="28"/>
    </location>
</feature>